<dbReference type="GeneID" id="39590654"/>
<protein>
    <submittedName>
        <fullName evidence="2">Uncharacterized protein</fullName>
    </submittedName>
</protein>
<dbReference type="RefSeq" id="XP_028478036.1">
    <property type="nucleotide sequence ID" value="XM_028621584.1"/>
</dbReference>
<reference evidence="2 3" key="1">
    <citation type="submission" date="2018-11" db="EMBL/GenBank/DDBJ databases">
        <title>Genome sequence of Apiotrichum porosum DSM 27194.</title>
        <authorList>
            <person name="Aliyu H."/>
            <person name="Gorte O."/>
            <person name="Ochsenreither K."/>
        </authorList>
    </citation>
    <scope>NUCLEOTIDE SEQUENCE [LARGE SCALE GENOMIC DNA]</scope>
    <source>
        <strain evidence="2 3">DSM 27194</strain>
    </source>
</reference>
<evidence type="ECO:0000313" key="3">
    <source>
        <dbReference type="Proteomes" id="UP000279236"/>
    </source>
</evidence>
<evidence type="ECO:0000313" key="2">
    <source>
        <dbReference type="EMBL" id="RSH84588.1"/>
    </source>
</evidence>
<keyword evidence="3" id="KW-1185">Reference proteome</keyword>
<evidence type="ECO:0000256" key="1">
    <source>
        <dbReference type="SAM" id="MobiDB-lite"/>
    </source>
</evidence>
<accession>A0A427Y0G4</accession>
<comment type="caution">
    <text evidence="2">The sequence shown here is derived from an EMBL/GenBank/DDBJ whole genome shotgun (WGS) entry which is preliminary data.</text>
</comment>
<feature type="region of interest" description="Disordered" evidence="1">
    <location>
        <begin position="23"/>
        <end position="80"/>
    </location>
</feature>
<dbReference type="Proteomes" id="UP000279236">
    <property type="component" value="Unassembled WGS sequence"/>
</dbReference>
<sequence length="119" mass="13083">MPSRPEVLAINLRNVKEIGCKGNPKMGTTARQAHAQHASSTSSTPQAVHTLCGAAMAQPSPSRGQQADTRCLDTGRTKKQAPVVRVEMRKVLDCQRDRQMANSYHSFRDLDLIIPQAME</sequence>
<organism evidence="2 3">
    <name type="scientific">Apiotrichum porosum</name>
    <dbReference type="NCBI Taxonomy" id="105984"/>
    <lineage>
        <taxon>Eukaryota</taxon>
        <taxon>Fungi</taxon>
        <taxon>Dikarya</taxon>
        <taxon>Basidiomycota</taxon>
        <taxon>Agaricomycotina</taxon>
        <taxon>Tremellomycetes</taxon>
        <taxon>Trichosporonales</taxon>
        <taxon>Trichosporonaceae</taxon>
        <taxon>Apiotrichum</taxon>
    </lineage>
</organism>
<dbReference type="AlphaFoldDB" id="A0A427Y0G4"/>
<name>A0A427Y0G4_9TREE</name>
<proteinExistence type="predicted"/>
<gene>
    <name evidence="2" type="ORF">EHS24_006111</name>
</gene>
<feature type="compositionally biased region" description="Low complexity" evidence="1">
    <location>
        <begin position="28"/>
        <end position="44"/>
    </location>
</feature>
<dbReference type="EMBL" id="RSCE01000003">
    <property type="protein sequence ID" value="RSH84588.1"/>
    <property type="molecule type" value="Genomic_DNA"/>
</dbReference>
<feature type="compositionally biased region" description="Polar residues" evidence="1">
    <location>
        <begin position="59"/>
        <end position="68"/>
    </location>
</feature>